<dbReference type="EMBL" id="NMUF01000004">
    <property type="protein sequence ID" value="RFB00031.1"/>
    <property type="molecule type" value="Genomic_DNA"/>
</dbReference>
<comment type="caution">
    <text evidence="1">The sequence shown here is derived from an EMBL/GenBank/DDBJ whole genome shotgun (WGS) entry which is preliminary data.</text>
</comment>
<name>A0A371R144_9CREN</name>
<gene>
    <name evidence="1" type="ORF">CGL51_03585</name>
    <name evidence="2" type="ORF">CGL52_02405</name>
</gene>
<evidence type="ECO:0008006" key="5">
    <source>
        <dbReference type="Google" id="ProtNLM"/>
    </source>
</evidence>
<protein>
    <recommendedName>
        <fullName evidence="5">PaREP2a</fullName>
    </recommendedName>
</protein>
<dbReference type="Proteomes" id="UP000256877">
    <property type="component" value="Unassembled WGS sequence"/>
</dbReference>
<evidence type="ECO:0000313" key="1">
    <source>
        <dbReference type="EMBL" id="RFA97134.1"/>
    </source>
</evidence>
<sequence length="53" mass="6185">MRRLEEYHLPCDIANTVRREFSSLSTSAFGVAEELRGTFWWDGEWMGETLSCL</sequence>
<dbReference type="RefSeq" id="WP_116420715.1">
    <property type="nucleotide sequence ID" value="NZ_NMUE01000008.1"/>
</dbReference>
<organism evidence="1 4">
    <name type="scientific">Pyrobaculum aerophilum</name>
    <dbReference type="NCBI Taxonomy" id="13773"/>
    <lineage>
        <taxon>Archaea</taxon>
        <taxon>Thermoproteota</taxon>
        <taxon>Thermoprotei</taxon>
        <taxon>Thermoproteales</taxon>
        <taxon>Thermoproteaceae</taxon>
        <taxon>Pyrobaculum</taxon>
    </lineage>
</organism>
<evidence type="ECO:0000313" key="2">
    <source>
        <dbReference type="EMBL" id="RFB00031.1"/>
    </source>
</evidence>
<evidence type="ECO:0000313" key="3">
    <source>
        <dbReference type="Proteomes" id="UP000256877"/>
    </source>
</evidence>
<proteinExistence type="predicted"/>
<accession>A0A371R144</accession>
<dbReference type="EMBL" id="NMUE01000008">
    <property type="protein sequence ID" value="RFA97134.1"/>
    <property type="molecule type" value="Genomic_DNA"/>
</dbReference>
<dbReference type="AlphaFoldDB" id="A0A371R144"/>
<dbReference type="Pfam" id="PF07903">
    <property type="entry name" value="PaRep2a"/>
    <property type="match status" value="1"/>
</dbReference>
<dbReference type="Proteomes" id="UP000257123">
    <property type="component" value="Unassembled WGS sequence"/>
</dbReference>
<dbReference type="InterPro" id="IPR012490">
    <property type="entry name" value="PaRep2a"/>
</dbReference>
<reference evidence="3 4" key="1">
    <citation type="submission" date="2017-07" db="EMBL/GenBank/DDBJ databases">
        <title>Draft genome sequence of aerobic hyperthermophilic archaea, Pyrobaculum aerophilum YKB31 and YKB32.</title>
        <authorList>
            <person name="Mochizuki T."/>
            <person name="Berliner A.J."/>
            <person name="Yoshida-Takashima Y."/>
            <person name="Takaki Y."/>
            <person name="Nunoura T."/>
            <person name="Takai K."/>
        </authorList>
    </citation>
    <scope>NUCLEOTIDE SEQUENCE [LARGE SCALE GENOMIC DNA]</scope>
    <source>
        <strain evidence="1 4">YKB31</strain>
        <strain evidence="2 3">YKB32</strain>
    </source>
</reference>
<evidence type="ECO:0000313" key="4">
    <source>
        <dbReference type="Proteomes" id="UP000257123"/>
    </source>
</evidence>